<dbReference type="EMBL" id="MCGO01000029">
    <property type="protein sequence ID" value="ORY42175.1"/>
    <property type="molecule type" value="Genomic_DNA"/>
</dbReference>
<protein>
    <submittedName>
        <fullName evidence="1">Uncharacterized protein</fullName>
    </submittedName>
</protein>
<dbReference type="OrthoDB" id="2161609at2759"/>
<reference evidence="1 2" key="1">
    <citation type="submission" date="2016-07" db="EMBL/GenBank/DDBJ databases">
        <title>Pervasive Adenine N6-methylation of Active Genes in Fungi.</title>
        <authorList>
            <consortium name="DOE Joint Genome Institute"/>
            <person name="Mondo S.J."/>
            <person name="Dannebaum R.O."/>
            <person name="Kuo R.C."/>
            <person name="Labutti K."/>
            <person name="Haridas S."/>
            <person name="Kuo A."/>
            <person name="Salamov A."/>
            <person name="Ahrendt S.R."/>
            <person name="Lipzen A."/>
            <person name="Sullivan W."/>
            <person name="Andreopoulos W.B."/>
            <person name="Clum A."/>
            <person name="Lindquist E."/>
            <person name="Daum C."/>
            <person name="Ramamoorthy G.K."/>
            <person name="Gryganskyi A."/>
            <person name="Culley D."/>
            <person name="Magnuson J.K."/>
            <person name="James T.Y."/>
            <person name="O'Malley M.A."/>
            <person name="Stajich J.E."/>
            <person name="Spatafora J.W."/>
            <person name="Visel A."/>
            <person name="Grigoriev I.V."/>
        </authorList>
    </citation>
    <scope>NUCLEOTIDE SEQUENCE [LARGE SCALE GENOMIC DNA]</scope>
    <source>
        <strain evidence="1 2">JEL800</strain>
    </source>
</reference>
<dbReference type="Proteomes" id="UP000193642">
    <property type="component" value="Unassembled WGS sequence"/>
</dbReference>
<gene>
    <name evidence="1" type="ORF">BCR33DRAFT_718373</name>
</gene>
<sequence>MLLFHTTLSIHSINDLSNSNDRLIFPSKQCSRKLLIPSNTPLLLLRDILLTSYSLTNDLGHVETFKFEAARTSCLGLGSLSHQQPPKTTTIQFKTLLPTSDTLVLSSYAPGCFIRHSHPHDPNTSAMYSRFENVRAIQVFNIGNIVCTVGDPMLRRVSFVVNLFERGLRYRIDLELAQRIPTPAIVSTSISPLCTGGTDVDGKVVLAASVNSINNELNGLVARFQPLQEDAVRLHVERWFEGQNVCDVEEGVMQLWRAKVDWLNIVRDSFLKGHVVIGNKGCGWREPGGVVCSVCGIHKHSREIQSDEEEESGTCFRQIV</sequence>
<evidence type="ECO:0000313" key="1">
    <source>
        <dbReference type="EMBL" id="ORY42175.1"/>
    </source>
</evidence>
<evidence type="ECO:0000313" key="2">
    <source>
        <dbReference type="Proteomes" id="UP000193642"/>
    </source>
</evidence>
<keyword evidence="2" id="KW-1185">Reference proteome</keyword>
<dbReference type="AlphaFoldDB" id="A0A1Y2C789"/>
<comment type="caution">
    <text evidence="1">The sequence shown here is derived from an EMBL/GenBank/DDBJ whole genome shotgun (WGS) entry which is preliminary data.</text>
</comment>
<organism evidence="1 2">
    <name type="scientific">Rhizoclosmatium globosum</name>
    <dbReference type="NCBI Taxonomy" id="329046"/>
    <lineage>
        <taxon>Eukaryota</taxon>
        <taxon>Fungi</taxon>
        <taxon>Fungi incertae sedis</taxon>
        <taxon>Chytridiomycota</taxon>
        <taxon>Chytridiomycota incertae sedis</taxon>
        <taxon>Chytridiomycetes</taxon>
        <taxon>Chytridiales</taxon>
        <taxon>Chytriomycetaceae</taxon>
        <taxon>Rhizoclosmatium</taxon>
    </lineage>
</organism>
<accession>A0A1Y2C789</accession>
<proteinExistence type="predicted"/>
<name>A0A1Y2C789_9FUNG</name>